<gene>
    <name evidence="1" type="ORF">VAMP_106108n24</name>
</gene>
<accession>A0ABS5QMS3</accession>
<evidence type="ECO:0000313" key="2">
    <source>
        <dbReference type="Proteomes" id="UP000680365"/>
    </source>
</evidence>
<comment type="caution">
    <text evidence="1">The sequence shown here is derived from an EMBL/GenBank/DDBJ whole genome shotgun (WGS) entry which is preliminary data.</text>
</comment>
<organism evidence="1 2">
    <name type="scientific">Candidatus Vampirococcus lugosii</name>
    <dbReference type="NCBI Taxonomy" id="2789015"/>
    <lineage>
        <taxon>Bacteria</taxon>
        <taxon>Candidatus Absconditibacteriota</taxon>
        <taxon>Vampirococcus</taxon>
    </lineage>
</organism>
<protein>
    <recommendedName>
        <fullName evidence="3">Shikimate kinase</fullName>
    </recommendedName>
</protein>
<name>A0ABS5QMS3_9BACT</name>
<dbReference type="Proteomes" id="UP000680365">
    <property type="component" value="Unassembled WGS sequence"/>
</dbReference>
<dbReference type="SUPFAM" id="SSF52540">
    <property type="entry name" value="P-loop containing nucleoside triphosphate hydrolases"/>
    <property type="match status" value="1"/>
</dbReference>
<keyword evidence="2" id="KW-1185">Reference proteome</keyword>
<evidence type="ECO:0000313" key="1">
    <source>
        <dbReference type="EMBL" id="MBS8122467.1"/>
    </source>
</evidence>
<dbReference type="InterPro" id="IPR027417">
    <property type="entry name" value="P-loop_NTPase"/>
</dbReference>
<reference evidence="1 2" key="1">
    <citation type="journal article" date="2021" name="Nat. Commun.">
        <title>Reductive evolution and unique predatory mode in the CPR bacterium Vampirococcus lugosii.</title>
        <authorList>
            <person name="Moreira D."/>
            <person name="Zivanovic Y."/>
            <person name="Lopez-Archilla A.I."/>
            <person name="Iniesto M."/>
            <person name="Lopez-Garcia P."/>
        </authorList>
    </citation>
    <scope>NUCLEOTIDE SEQUENCE [LARGE SCALE GENOMIC DNA]</scope>
    <source>
        <strain evidence="1">Chiprana</strain>
    </source>
</reference>
<proteinExistence type="predicted"/>
<sequence length="185" mass="21948">MNIYINTKNLIKKNKINKSILITGISYSGKTYLYQNLKNNKDINLYDADEIGVGKWYNKKNQIVKFKNNANEKRFKNHNFLWDIKFLKLFLNKNNNCYLFGLSENIFEASKLFDKCFFLNINSNELKKRFNKNDRNNPMGNTIQQQNIILNYMNNFKNQCLQNNFISIDATKSPIDIKNYINTLI</sequence>
<evidence type="ECO:0008006" key="3">
    <source>
        <dbReference type="Google" id="ProtNLM"/>
    </source>
</evidence>
<dbReference type="EMBL" id="JAEDAM010000098">
    <property type="protein sequence ID" value="MBS8122467.1"/>
    <property type="molecule type" value="Genomic_DNA"/>
</dbReference>
<dbReference type="RefSeq" id="WP_213349882.1">
    <property type="nucleotide sequence ID" value="NZ_JAEDAM010000098.1"/>
</dbReference>
<dbReference type="Gene3D" id="3.40.50.300">
    <property type="entry name" value="P-loop containing nucleotide triphosphate hydrolases"/>
    <property type="match status" value="1"/>
</dbReference>